<evidence type="ECO:0000313" key="3">
    <source>
        <dbReference type="EMBL" id="CAH9146181.1"/>
    </source>
</evidence>
<protein>
    <submittedName>
        <fullName evidence="2">Uncharacterized protein</fullName>
    </submittedName>
</protein>
<sequence>MLTGKEINPVKMYGKYHPKKNKNGELIVCDSQAAEMEAVDKLCDDFGDDVEEQSQSSDQEETARTSNVKSSQLHAKYLEVVGCKKRKVRGTGSYSKAFLHHVKNLSAKQSCSKARRMHHFCVTWDTHLRKWLTSHGDECPPEMPLVDDDLQDEDPDSQPKTFEEIWLPFLKSRGIDLPNCFPILESSKDAPEDCPDSMDES</sequence>
<name>A0AAV0EUE3_9ASTE</name>
<evidence type="ECO:0000313" key="2">
    <source>
        <dbReference type="EMBL" id="CAH9126834.1"/>
    </source>
</evidence>
<keyword evidence="4" id="KW-1185">Reference proteome</keyword>
<dbReference type="Proteomes" id="UP001152523">
    <property type="component" value="Unassembled WGS sequence"/>
</dbReference>
<dbReference type="EMBL" id="CAMAPF010001094">
    <property type="protein sequence ID" value="CAH9146181.1"/>
    <property type="molecule type" value="Genomic_DNA"/>
</dbReference>
<comment type="caution">
    <text evidence="2">The sequence shown here is derived from an EMBL/GenBank/DDBJ whole genome shotgun (WGS) entry which is preliminary data.</text>
</comment>
<evidence type="ECO:0000313" key="4">
    <source>
        <dbReference type="Proteomes" id="UP001152523"/>
    </source>
</evidence>
<reference evidence="2" key="1">
    <citation type="submission" date="2022-07" db="EMBL/GenBank/DDBJ databases">
        <authorList>
            <person name="Macas J."/>
            <person name="Novak P."/>
            <person name="Neumann P."/>
        </authorList>
    </citation>
    <scope>NUCLEOTIDE SEQUENCE</scope>
</reference>
<accession>A0AAV0EUE3</accession>
<dbReference type="InterPro" id="IPR030476">
    <property type="entry name" value="Pentaxin_CS"/>
</dbReference>
<gene>
    <name evidence="2" type="ORF">CEPIT_LOCUS27845</name>
    <name evidence="3" type="ORF">CEPIT_LOCUS42787</name>
</gene>
<dbReference type="EMBL" id="CAMAPF010000945">
    <property type="protein sequence ID" value="CAH9126834.1"/>
    <property type="molecule type" value="Genomic_DNA"/>
</dbReference>
<dbReference type="AlphaFoldDB" id="A0AAV0EUE3"/>
<dbReference type="PROSITE" id="PS00289">
    <property type="entry name" value="PTX_1"/>
    <property type="match status" value="1"/>
</dbReference>
<feature type="region of interest" description="Disordered" evidence="1">
    <location>
        <begin position="48"/>
        <end position="69"/>
    </location>
</feature>
<proteinExistence type="predicted"/>
<evidence type="ECO:0000256" key="1">
    <source>
        <dbReference type="SAM" id="MobiDB-lite"/>
    </source>
</evidence>
<organism evidence="2 4">
    <name type="scientific">Cuscuta epithymum</name>
    <dbReference type="NCBI Taxonomy" id="186058"/>
    <lineage>
        <taxon>Eukaryota</taxon>
        <taxon>Viridiplantae</taxon>
        <taxon>Streptophyta</taxon>
        <taxon>Embryophyta</taxon>
        <taxon>Tracheophyta</taxon>
        <taxon>Spermatophyta</taxon>
        <taxon>Magnoliopsida</taxon>
        <taxon>eudicotyledons</taxon>
        <taxon>Gunneridae</taxon>
        <taxon>Pentapetalae</taxon>
        <taxon>asterids</taxon>
        <taxon>lamiids</taxon>
        <taxon>Solanales</taxon>
        <taxon>Convolvulaceae</taxon>
        <taxon>Cuscuteae</taxon>
        <taxon>Cuscuta</taxon>
        <taxon>Cuscuta subgen. Cuscuta</taxon>
    </lineage>
</organism>